<dbReference type="Proteomes" id="UP000178666">
    <property type="component" value="Chromosome"/>
</dbReference>
<protein>
    <submittedName>
        <fullName evidence="2">Uncharacterized protein</fullName>
    </submittedName>
</protein>
<gene>
    <name evidence="3" type="ORF">A8L58_11900</name>
    <name evidence="2" type="ORF">AXH35_10460</name>
</gene>
<evidence type="ECO:0000313" key="2">
    <source>
        <dbReference type="EMBL" id="AMS05802.1"/>
    </source>
</evidence>
<evidence type="ECO:0000313" key="3">
    <source>
        <dbReference type="EMBL" id="AOZ47268.1"/>
    </source>
</evidence>
<reference evidence="3 5" key="1">
    <citation type="journal article" date="2016" name="Plant Dis.">
        <title>Improved production of propionic acid using genome shuffling.</title>
        <authorList>
            <person name="Luna-Flores C.H."/>
            <person name="Palfreyman R.W."/>
            <person name="Kromer J.O."/>
            <person name="Nielsen L.K."/>
            <person name="Marcellin E."/>
        </authorList>
    </citation>
    <scope>NUCLEOTIDE SEQUENCE [LARGE SCALE GENOMIC DNA]</scope>
    <source>
        <strain evidence="3 5">F3E8</strain>
    </source>
</reference>
<dbReference type="RefSeq" id="WP_062819812.1">
    <property type="nucleotide sequence ID" value="NZ_CP014352.1"/>
</dbReference>
<name>A0AAC9ANL2_9ACTN</name>
<evidence type="ECO:0000256" key="1">
    <source>
        <dbReference type="SAM" id="MobiDB-lite"/>
    </source>
</evidence>
<dbReference type="EMBL" id="CP014352">
    <property type="protein sequence ID" value="AMS05802.1"/>
    <property type="molecule type" value="Genomic_DNA"/>
</dbReference>
<proteinExistence type="predicted"/>
<feature type="region of interest" description="Disordered" evidence="1">
    <location>
        <begin position="55"/>
        <end position="91"/>
    </location>
</feature>
<organism evidence="2 4">
    <name type="scientific">Acidipropionibacterium acidipropionici</name>
    <dbReference type="NCBI Taxonomy" id="1748"/>
    <lineage>
        <taxon>Bacteria</taxon>
        <taxon>Bacillati</taxon>
        <taxon>Actinomycetota</taxon>
        <taxon>Actinomycetes</taxon>
        <taxon>Propionibacteriales</taxon>
        <taxon>Propionibacteriaceae</taxon>
        <taxon>Acidipropionibacterium</taxon>
    </lineage>
</organism>
<accession>A0AAC9ANL2</accession>
<reference evidence="2 4" key="2">
    <citation type="submission" date="2016-02" db="EMBL/GenBank/DDBJ databases">
        <title>Complete Genome Sequence of Propionibacterium acidipropionici ATCC 55737.</title>
        <authorList>
            <person name="Luna Flores C.H."/>
            <person name="Nielsen L.K."/>
            <person name="Marcellin E."/>
        </authorList>
    </citation>
    <scope>NUCLEOTIDE SEQUENCE [LARGE SCALE GENOMIC DNA]</scope>
    <source>
        <strain evidence="2 4">ATCC 55737</strain>
    </source>
</reference>
<dbReference type="EMBL" id="CP015970">
    <property type="protein sequence ID" value="AOZ47268.1"/>
    <property type="molecule type" value="Genomic_DNA"/>
</dbReference>
<evidence type="ECO:0000313" key="5">
    <source>
        <dbReference type="Proteomes" id="UP000178666"/>
    </source>
</evidence>
<sequence>MSSSTSGSGIHLRLVWPQWQGAGTSSIHEFAGDIPHEDLRRGYAVGTTVLEAVLPSHDGPTATVPVAMGARRSPRPGIWSTTSGGRRRSWR</sequence>
<dbReference type="AlphaFoldDB" id="A0AAC9ANL2"/>
<keyword evidence="5" id="KW-1185">Reference proteome</keyword>
<evidence type="ECO:0000313" key="4">
    <source>
        <dbReference type="Proteomes" id="UP000075221"/>
    </source>
</evidence>
<dbReference type="Proteomes" id="UP000075221">
    <property type="component" value="Chromosome"/>
</dbReference>